<feature type="binding site" evidence="12">
    <location>
        <position position="969"/>
    </location>
    <ligand>
        <name>UDP-alpha-D-glucose</name>
        <dbReference type="ChEBI" id="CHEBI:58885"/>
    </ligand>
</feature>
<feature type="binding site" evidence="12">
    <location>
        <position position="940"/>
    </location>
    <ligand>
        <name>UDP-alpha-D-glucose</name>
        <dbReference type="ChEBI" id="CHEBI:58885"/>
    </ligand>
</feature>
<feature type="active site" evidence="11">
    <location>
        <position position="1258"/>
    </location>
</feature>
<feature type="transmembrane region" description="Helical" evidence="14">
    <location>
        <begin position="708"/>
        <end position="726"/>
    </location>
</feature>
<feature type="transmembrane region" description="Helical" evidence="14">
    <location>
        <begin position="581"/>
        <end position="602"/>
    </location>
</feature>
<evidence type="ECO:0000256" key="12">
    <source>
        <dbReference type="PIRSR" id="PIRSR605150-2"/>
    </source>
</evidence>
<dbReference type="GO" id="GO:0030244">
    <property type="term" value="P:cellulose biosynthetic process"/>
    <property type="evidence" value="ECO:0007669"/>
    <property type="project" value="InterPro"/>
</dbReference>
<feature type="transmembrane region" description="Helical" evidence="14">
    <location>
        <begin position="1343"/>
        <end position="1361"/>
    </location>
</feature>
<protein>
    <recommendedName>
        <fullName evidence="17">Cellulose synthase-like protein E1</fullName>
    </recommendedName>
</protein>
<feature type="transmembrane region" description="Helical" evidence="14">
    <location>
        <begin position="746"/>
        <end position="767"/>
    </location>
</feature>
<organism evidence="15 16">
    <name type="scientific">Thlaspi arvense</name>
    <name type="common">Field penny-cress</name>
    <dbReference type="NCBI Taxonomy" id="13288"/>
    <lineage>
        <taxon>Eukaryota</taxon>
        <taxon>Viridiplantae</taxon>
        <taxon>Streptophyta</taxon>
        <taxon>Embryophyta</taxon>
        <taxon>Tracheophyta</taxon>
        <taxon>Spermatophyta</taxon>
        <taxon>Magnoliopsida</taxon>
        <taxon>eudicotyledons</taxon>
        <taxon>Gunneridae</taxon>
        <taxon>Pentapetalae</taxon>
        <taxon>rosids</taxon>
        <taxon>malvids</taxon>
        <taxon>Brassicales</taxon>
        <taxon>Brassicaceae</taxon>
        <taxon>Thlaspideae</taxon>
        <taxon>Thlaspi</taxon>
    </lineage>
</organism>
<feature type="transmembrane region" description="Helical" evidence="14">
    <location>
        <begin position="94"/>
        <end position="112"/>
    </location>
</feature>
<feature type="transmembrane region" description="Helical" evidence="14">
    <location>
        <begin position="844"/>
        <end position="862"/>
    </location>
</feature>
<dbReference type="FunFam" id="3.90.550.10:FF:000112">
    <property type="entry name" value="Cellulose synthase-like protein E1"/>
    <property type="match status" value="1"/>
</dbReference>
<evidence type="ECO:0008006" key="17">
    <source>
        <dbReference type="Google" id="ProtNLM"/>
    </source>
</evidence>
<evidence type="ECO:0000256" key="13">
    <source>
        <dbReference type="PIRSR" id="PIRSR605150-3"/>
    </source>
</evidence>
<dbReference type="PANTHER" id="PTHR13301">
    <property type="entry name" value="X-BOX TRANSCRIPTION FACTOR-RELATED"/>
    <property type="match status" value="1"/>
</dbReference>
<keyword evidence="8" id="KW-0961">Cell wall biogenesis/degradation</keyword>
<name>A0AAU9R6U2_THLAR</name>
<feature type="binding site" evidence="13">
    <location>
        <position position="1103"/>
    </location>
    <ligand>
        <name>Mn(2+)</name>
        <dbReference type="ChEBI" id="CHEBI:29035"/>
    </ligand>
</feature>
<evidence type="ECO:0000313" key="16">
    <source>
        <dbReference type="Proteomes" id="UP000836841"/>
    </source>
</evidence>
<evidence type="ECO:0000256" key="7">
    <source>
        <dbReference type="ARBA" id="ARBA00023136"/>
    </source>
</evidence>
<evidence type="ECO:0000256" key="10">
    <source>
        <dbReference type="ARBA" id="ARBA00060766"/>
    </source>
</evidence>
<keyword evidence="7 14" id="KW-0472">Membrane</keyword>
<dbReference type="FunFam" id="3.90.550.10:FF:000138">
    <property type="entry name" value="Cellulose synthase isolog"/>
    <property type="match status" value="2"/>
</dbReference>
<evidence type="ECO:0000256" key="5">
    <source>
        <dbReference type="ARBA" id="ARBA00022989"/>
    </source>
</evidence>
<comment type="similarity">
    <text evidence="10">Belongs to the glycosyltransferase 2 family. Plant cellulose synthase-like E subfamily.</text>
</comment>
<feature type="transmembrane region" description="Helical" evidence="14">
    <location>
        <begin position="535"/>
        <end position="551"/>
    </location>
</feature>
<evidence type="ECO:0000256" key="2">
    <source>
        <dbReference type="ARBA" id="ARBA00022676"/>
    </source>
</evidence>
<sequence>MLTVPMTSGMASRFTFLLTMSKVTASTNLYLTYERERHEGDREPLLVTGRRTGGVIAFRVFAASVFGCICWIWFYRVSVQLEVDDNRTGFVRFIWLAMSVLEVWFGLYWLIVQSLRWNPVRRFTFTDRLSRRYGDDLPRFDVFVCTADPVIEPPLMVVNTVLSVAALDYPPEKLAVYLSDDGGSELTFYALTEAAEFAKIWVPFCKRFNVEPRSPAAYLSSKANGLASAAAEEVADLYREMATRIETATKLRRVPEEAQLKYGDGFSQWDSDATHRNHGTILQILVDGREENTVALPTLVYLSREKRPQHHHHFKAGSMNALIRVSSKITCGKIILNLDCDMYSNNSKSARDALCILLDEKEGKEIAFVQFPQCYENLTRNDLYGSLMRVISHVEFNGLDGNGGPLYIGTGCFHRRDVICGRKYGDEEEEEDESEEISEPEIIKALASCTYEEKSQWGKEMGLKYGCPVEDVITGLAIQCRGWKSAYLTPKNEAFLGVAPTNLHQMLVQQRRWSEGDFQILLSEYSPVWYGRGKIGLGLILGYCCYCLWAPSSVPVLVYSVLTCLCLLKGIPLFPKVSSLWFVPFGYVTVAANAYSLAEFLWCGGTFRGWWNEQRMWLYRRTSSFLFGFIDTILKKLGVSESAFAITAKVAEEEAAERYEKEVMEFGVESPMFLLLGTLGMLYLFSFSAAAVTRLMMTSIDGGGFQTMGLQFVITGVLVVLNWPLYEGMLLRKDKGKMPMSVTVKSVVIALSACTCIAFSFADTFIFDYETNISATSCIIRFFMSKVIASTNLSTYTNEQETLLSYLSTSHSREQKMRKEDDRFRPALGGEPLFVTRSKTARVIAYRVFSASVFFCICWIWFYRLTVPVEIDENRTAFARLIWLVMLIMEIWFGLYWVVVQSLRWSPVWRFTFTDRLSRRYGNDLPRLDVFVCTADPEIEPPLMVVNTVLSVAALDYPPEKLAVYLSDDGGSELTLYALAEASEFAKIWVPFCKRFNVEPRSPAAYLSSKASGLDSAAAEEVARLYREMAARIETAARFRRIPEKVRLMYGDGFSQWHSDDTRRNHGTILQILVDGRKENTVTVPTLVYLSREKRPEHHHHYKAGAMNALIRVSSKITCGKIILNVDCDMYSNNSKSARDALCILLDEKEGKEIAFVQFPQCFGNLTRNDLYGSMMRVGVDVEFNGLDGYGGPLYIGTGCFHRRDVICGRKYGDEEEEDESEEISEPEMIKALASCTYEENSQWGKEMGVKYGFPVEDVITGLAIQCRGWKSAYLNPKKKAFVGVAPTNLHQMLVQQRRWSEGDFQVLLSEYSPVWYGQGKIGLGLIHGYCCFCLWAPSSVPVLVYSVLTSLCLFIGIPLFPKVSSLWFVPFGYVTVAANAYSLAEFLWCGGTFRGWWNEQRMWLYRRTSSFLFGFIDTILKRLGVSESAFVITAKVAEEEAAERDTRKR</sequence>
<reference evidence="15 16" key="1">
    <citation type="submission" date="2022-03" db="EMBL/GenBank/DDBJ databases">
        <authorList>
            <person name="Nunn A."/>
            <person name="Chopra R."/>
            <person name="Nunn A."/>
            <person name="Contreras Garrido A."/>
        </authorList>
    </citation>
    <scope>NUCLEOTIDE SEQUENCE [LARGE SCALE GENOMIC DNA]</scope>
</reference>
<evidence type="ECO:0000256" key="4">
    <source>
        <dbReference type="ARBA" id="ARBA00022692"/>
    </source>
</evidence>
<dbReference type="GO" id="GO:0071555">
    <property type="term" value="P:cell wall organization"/>
    <property type="evidence" value="ECO:0007669"/>
    <property type="project" value="UniProtKB-KW"/>
</dbReference>
<dbReference type="InterPro" id="IPR029044">
    <property type="entry name" value="Nucleotide-diphossugar_trans"/>
</dbReference>
<feature type="transmembrane region" description="Helical" evidence="14">
    <location>
        <begin position="672"/>
        <end position="696"/>
    </location>
</feature>
<evidence type="ECO:0000256" key="8">
    <source>
        <dbReference type="ARBA" id="ARBA00023316"/>
    </source>
</evidence>
<evidence type="ECO:0000256" key="3">
    <source>
        <dbReference type="ARBA" id="ARBA00022679"/>
    </source>
</evidence>
<evidence type="ECO:0000313" key="15">
    <source>
        <dbReference type="EMBL" id="CAH2033424.1"/>
    </source>
</evidence>
<keyword evidence="16" id="KW-1185">Reference proteome</keyword>
<feature type="transmembrane region" description="Helical" evidence="14">
    <location>
        <begin position="54"/>
        <end position="74"/>
    </location>
</feature>
<dbReference type="Gene3D" id="3.90.550.10">
    <property type="entry name" value="Spore Coat Polysaccharide Biosynthesis Protein SpsA, Chain A"/>
    <property type="match status" value="4"/>
</dbReference>
<comment type="subcellular location">
    <subcellularLocation>
        <location evidence="1">Golgi apparatus membrane</location>
        <topology evidence="1">Multi-pass membrane protein</topology>
    </subcellularLocation>
</comment>
<evidence type="ECO:0000256" key="14">
    <source>
        <dbReference type="SAM" id="Phobius"/>
    </source>
</evidence>
<keyword evidence="2" id="KW-0328">Glycosyltransferase</keyword>
<accession>A0AAU9R6U2</accession>
<dbReference type="GO" id="GO:0000139">
    <property type="term" value="C:Golgi membrane"/>
    <property type="evidence" value="ECO:0007669"/>
    <property type="project" value="UniProtKB-SubCell"/>
</dbReference>
<dbReference type="Proteomes" id="UP000836841">
    <property type="component" value="Chromosome 1"/>
</dbReference>
<feature type="transmembrane region" description="Helical" evidence="14">
    <location>
        <begin position="14"/>
        <end position="33"/>
    </location>
</feature>
<dbReference type="SUPFAM" id="SSF53448">
    <property type="entry name" value="Nucleotide-diphospho-sugar transferases"/>
    <property type="match status" value="2"/>
</dbReference>
<keyword evidence="6" id="KW-0333">Golgi apparatus</keyword>
<feature type="active site" evidence="11">
    <location>
        <position position="969"/>
    </location>
</feature>
<keyword evidence="4 14" id="KW-0812">Transmembrane</keyword>
<proteinExistence type="inferred from homology"/>
<dbReference type="GO" id="GO:0016760">
    <property type="term" value="F:cellulose synthase (UDP-forming) activity"/>
    <property type="evidence" value="ECO:0007669"/>
    <property type="project" value="InterPro"/>
</dbReference>
<dbReference type="InterPro" id="IPR005150">
    <property type="entry name" value="Cellulose_synth"/>
</dbReference>
<evidence type="ECO:0000256" key="6">
    <source>
        <dbReference type="ARBA" id="ARBA00023034"/>
    </source>
</evidence>
<gene>
    <name evidence="15" type="ORF">TAV2_LOCUS248</name>
</gene>
<keyword evidence="3" id="KW-0808">Transferase</keyword>
<evidence type="ECO:0000256" key="9">
    <source>
        <dbReference type="ARBA" id="ARBA00037405"/>
    </source>
</evidence>
<comment type="function">
    <text evidence="9">Thought to be a Golgi-localized beta-glycan synthase that polymerize the backbones of noncellulosic polysaccharides (hemicelluloses) of plant cell wall.</text>
</comment>
<keyword evidence="5 14" id="KW-1133">Transmembrane helix</keyword>
<dbReference type="Pfam" id="PF03552">
    <property type="entry name" value="Cellulose_synt"/>
    <property type="match status" value="4"/>
</dbReference>
<feature type="transmembrane region" description="Helical" evidence="14">
    <location>
        <begin position="882"/>
        <end position="900"/>
    </location>
</feature>
<evidence type="ECO:0000256" key="11">
    <source>
        <dbReference type="PIRSR" id="PIRSR605150-1"/>
    </source>
</evidence>
<dbReference type="EMBL" id="OU466857">
    <property type="protein sequence ID" value="CAH2033424.1"/>
    <property type="molecule type" value="Genomic_DNA"/>
</dbReference>
<evidence type="ECO:0000256" key="1">
    <source>
        <dbReference type="ARBA" id="ARBA00004653"/>
    </source>
</evidence>
<feature type="transmembrane region" description="Helical" evidence="14">
    <location>
        <begin position="1381"/>
        <end position="1398"/>
    </location>
</feature>
<feature type="binding site" evidence="13">
    <location>
        <position position="1127"/>
    </location>
    <ligand>
        <name>Mn(2+)</name>
        <dbReference type="ChEBI" id="CHEBI:29035"/>
    </ligand>
</feature>